<proteinExistence type="predicted"/>
<dbReference type="Pfam" id="PF08892">
    <property type="entry name" value="YqcI_YcgG"/>
    <property type="match status" value="1"/>
</dbReference>
<keyword evidence="2" id="KW-1185">Reference proteome</keyword>
<sequence length="251" mass="28079">MLLPTDDSAHPLAERFRTFIRHAPFPCVGAKSALSRGQMKVMVARDIGSGWDDLRIYPALLAFICRYRERPDLFQSFAVVFEGPHALSEEAFEDALWARLQSLSDKDHCLGQSYDPRVKADPDDPHFSVSLGGEGFFIVGLHPGASRPARRFETPVLVFNLHDQFERLRAQGRYERLRDSIVARDVAFAGSANPMLAQHGQLSAARQFSGRAVPEDWACPFQRREEAPPWDAQQVAADLRTGAFLAPQMDG</sequence>
<reference evidence="2" key="1">
    <citation type="submission" date="2018-05" db="EMBL/GenBank/DDBJ databases">
        <title>Complete Genome Sequence of Methylobacterium sp. 17SD2-17.</title>
        <authorList>
            <person name="Srinivasan S."/>
        </authorList>
    </citation>
    <scope>NUCLEOTIDE SEQUENCE [LARGE SCALE GENOMIC DNA]</scope>
    <source>
        <strain evidence="2">17SD2-17</strain>
    </source>
</reference>
<dbReference type="OrthoDB" id="283514at2"/>
<dbReference type="KEGG" id="mets:DK389_24590"/>
<organism evidence="1 2">
    <name type="scientific">Methylobacterium durans</name>
    <dbReference type="NCBI Taxonomy" id="2202825"/>
    <lineage>
        <taxon>Bacteria</taxon>
        <taxon>Pseudomonadati</taxon>
        <taxon>Pseudomonadota</taxon>
        <taxon>Alphaproteobacteria</taxon>
        <taxon>Hyphomicrobiales</taxon>
        <taxon>Methylobacteriaceae</taxon>
        <taxon>Methylobacterium</taxon>
    </lineage>
</organism>
<gene>
    <name evidence="1" type="ORF">DK389_24590</name>
</gene>
<dbReference type="Proteomes" id="UP000245926">
    <property type="component" value="Chromosome"/>
</dbReference>
<dbReference type="EMBL" id="CP029550">
    <property type="protein sequence ID" value="AWN43087.1"/>
    <property type="molecule type" value="Genomic_DNA"/>
</dbReference>
<protein>
    <submittedName>
        <fullName evidence="1">YqcI/YcgG family protein</fullName>
    </submittedName>
</protein>
<dbReference type="RefSeq" id="WP_109893548.1">
    <property type="nucleotide sequence ID" value="NZ_CP029550.1"/>
</dbReference>
<dbReference type="AlphaFoldDB" id="A0A2U8WAC7"/>
<evidence type="ECO:0000313" key="1">
    <source>
        <dbReference type="EMBL" id="AWN43087.1"/>
    </source>
</evidence>
<dbReference type="PANTHER" id="PTHR40045:SF1">
    <property type="entry name" value="YQCI_YCGG FAMILY PROTEIN"/>
    <property type="match status" value="1"/>
</dbReference>
<dbReference type="NCBIfam" id="NF041366">
    <property type="entry name" value="GntA_guanitoxin"/>
    <property type="match status" value="1"/>
</dbReference>
<dbReference type="PANTHER" id="PTHR40045">
    <property type="entry name" value="YCGG FAMILY PROTEIN"/>
    <property type="match status" value="1"/>
</dbReference>
<name>A0A2U8WAC7_9HYPH</name>
<evidence type="ECO:0000313" key="2">
    <source>
        <dbReference type="Proteomes" id="UP000245926"/>
    </source>
</evidence>
<accession>A0A2U8WAC7</accession>
<dbReference type="InterPro" id="IPR014988">
    <property type="entry name" value="Uncharacterised_YqcI/YcgG"/>
</dbReference>